<comment type="caution">
    <text evidence="1">The sequence shown here is derived from an EMBL/GenBank/DDBJ whole genome shotgun (WGS) entry which is preliminary data.</text>
</comment>
<dbReference type="Pfam" id="PF05994">
    <property type="entry name" value="FragX_IP"/>
    <property type="match status" value="1"/>
</dbReference>
<feature type="non-terminal residue" evidence="1">
    <location>
        <position position="116"/>
    </location>
</feature>
<sequence length="116" mass="13659">MNSLKRNQKLISEDGRMITAYELSVRYNISFEEKTGLCKLITHITEFREFLLKNVVKVKREIDSAVFGEVQELCQLMLRRVLYKSQRNKKNQFFQEVLKIREVSASWAGGESFPHD</sequence>
<dbReference type="GO" id="GO:0030833">
    <property type="term" value="P:regulation of actin filament polymerization"/>
    <property type="evidence" value="ECO:0007669"/>
    <property type="project" value="InterPro"/>
</dbReference>
<evidence type="ECO:0000313" key="1">
    <source>
        <dbReference type="EMBL" id="KAA6310795.1"/>
    </source>
</evidence>
<dbReference type="AlphaFoldDB" id="A0A5J4PMX2"/>
<dbReference type="InterPro" id="IPR008081">
    <property type="entry name" value="Cytoplasmic_FMR1-int"/>
</dbReference>
<dbReference type="PANTHER" id="PTHR12195">
    <property type="entry name" value="CYTOPLASMIC FMR1-INTERACTING PROTEIN-RELATED"/>
    <property type="match status" value="1"/>
</dbReference>
<name>A0A5J4PMX2_9EUKA</name>
<reference evidence="1 2" key="1">
    <citation type="submission" date="2019-03" db="EMBL/GenBank/DDBJ databases">
        <title>Single cell metagenomics reveals metabolic interactions within the superorganism composed of flagellate Streblomastix strix and complex community of Bacteroidetes bacteria on its surface.</title>
        <authorList>
            <person name="Treitli S.C."/>
            <person name="Kolisko M."/>
            <person name="Husnik F."/>
            <person name="Keeling P."/>
            <person name="Hampl V."/>
        </authorList>
    </citation>
    <scope>NUCLEOTIDE SEQUENCE [LARGE SCALE GENOMIC DNA]</scope>
    <source>
        <strain evidence="1">ST1C</strain>
    </source>
</reference>
<dbReference type="GO" id="GO:0031267">
    <property type="term" value="F:small GTPase binding"/>
    <property type="evidence" value="ECO:0007669"/>
    <property type="project" value="InterPro"/>
</dbReference>
<accession>A0A5J4PMX2</accession>
<proteinExistence type="predicted"/>
<organism evidence="1 2">
    <name type="scientific">Streblomastix strix</name>
    <dbReference type="NCBI Taxonomy" id="222440"/>
    <lineage>
        <taxon>Eukaryota</taxon>
        <taxon>Metamonada</taxon>
        <taxon>Preaxostyla</taxon>
        <taxon>Oxymonadida</taxon>
        <taxon>Streblomastigidae</taxon>
        <taxon>Streblomastix</taxon>
    </lineage>
</organism>
<dbReference type="EMBL" id="SNRW01049575">
    <property type="protein sequence ID" value="KAA6310795.1"/>
    <property type="molecule type" value="Genomic_DNA"/>
</dbReference>
<evidence type="ECO:0000313" key="2">
    <source>
        <dbReference type="Proteomes" id="UP000324800"/>
    </source>
</evidence>
<gene>
    <name evidence="1" type="ORF">EZS28_056244</name>
</gene>
<protein>
    <submittedName>
        <fullName evidence="1">Uncharacterized protein</fullName>
    </submittedName>
</protein>
<dbReference type="OrthoDB" id="10265867at2759"/>
<dbReference type="Proteomes" id="UP000324800">
    <property type="component" value="Unassembled WGS sequence"/>
</dbReference>